<feature type="domain" description="RNase H type-1" evidence="1">
    <location>
        <begin position="1"/>
        <end position="36"/>
    </location>
</feature>
<dbReference type="InterPro" id="IPR012337">
    <property type="entry name" value="RNaseH-like_sf"/>
</dbReference>
<evidence type="ECO:0000313" key="3">
    <source>
        <dbReference type="Proteomes" id="UP000478052"/>
    </source>
</evidence>
<evidence type="ECO:0000259" key="1">
    <source>
        <dbReference type="PROSITE" id="PS50879"/>
    </source>
</evidence>
<organism evidence="2 3">
    <name type="scientific">Aphis craccivora</name>
    <name type="common">Cowpea aphid</name>
    <dbReference type="NCBI Taxonomy" id="307492"/>
    <lineage>
        <taxon>Eukaryota</taxon>
        <taxon>Metazoa</taxon>
        <taxon>Ecdysozoa</taxon>
        <taxon>Arthropoda</taxon>
        <taxon>Hexapoda</taxon>
        <taxon>Insecta</taxon>
        <taxon>Pterygota</taxon>
        <taxon>Neoptera</taxon>
        <taxon>Paraneoptera</taxon>
        <taxon>Hemiptera</taxon>
        <taxon>Sternorrhyncha</taxon>
        <taxon>Aphidomorpha</taxon>
        <taxon>Aphidoidea</taxon>
        <taxon>Aphididae</taxon>
        <taxon>Aphidini</taxon>
        <taxon>Aphis</taxon>
        <taxon>Aphis</taxon>
    </lineage>
</organism>
<dbReference type="Proteomes" id="UP000478052">
    <property type="component" value="Unassembled WGS sequence"/>
</dbReference>
<proteinExistence type="predicted"/>
<name>A0A6G0W043_APHCR</name>
<keyword evidence="3" id="KW-1185">Reference proteome</keyword>
<dbReference type="AlphaFoldDB" id="A0A6G0W043"/>
<reference evidence="2 3" key="1">
    <citation type="submission" date="2019-08" db="EMBL/GenBank/DDBJ databases">
        <title>Whole genome of Aphis craccivora.</title>
        <authorList>
            <person name="Voronova N.V."/>
            <person name="Shulinski R.S."/>
            <person name="Bandarenka Y.V."/>
            <person name="Zhorov D.G."/>
            <person name="Warner D."/>
        </authorList>
    </citation>
    <scope>NUCLEOTIDE SEQUENCE [LARGE SCALE GENOMIC DNA]</scope>
    <source>
        <strain evidence="2">180601</strain>
        <tissue evidence="2">Whole Body</tissue>
    </source>
</reference>
<protein>
    <submittedName>
        <fullName evidence="2">RNase H domain-containing protein</fullName>
    </submittedName>
</protein>
<dbReference type="SUPFAM" id="SSF53098">
    <property type="entry name" value="Ribonuclease H-like"/>
    <property type="match status" value="1"/>
</dbReference>
<comment type="caution">
    <text evidence="2">The sequence shown here is derived from an EMBL/GenBank/DDBJ whole genome shotgun (WGS) entry which is preliminary data.</text>
</comment>
<dbReference type="EMBL" id="VUJU01009975">
    <property type="protein sequence ID" value="KAF0716534.1"/>
    <property type="molecule type" value="Genomic_DNA"/>
</dbReference>
<dbReference type="GO" id="GO:0003676">
    <property type="term" value="F:nucleic acid binding"/>
    <property type="evidence" value="ECO:0007669"/>
    <property type="project" value="InterPro"/>
</dbReference>
<gene>
    <name evidence="2" type="ORF">FWK35_00023793</name>
</gene>
<evidence type="ECO:0000313" key="2">
    <source>
        <dbReference type="EMBL" id="KAF0716534.1"/>
    </source>
</evidence>
<dbReference type="GO" id="GO:0004523">
    <property type="term" value="F:RNA-DNA hybrid ribonuclease activity"/>
    <property type="evidence" value="ECO:0007669"/>
    <property type="project" value="InterPro"/>
</dbReference>
<dbReference type="InterPro" id="IPR002156">
    <property type="entry name" value="RNaseH_domain"/>
</dbReference>
<dbReference type="OrthoDB" id="6597836at2759"/>
<accession>A0A6G0W043</accession>
<dbReference type="PROSITE" id="PS50879">
    <property type="entry name" value="RNASE_H_1"/>
    <property type="match status" value="1"/>
</dbReference>
<sequence>MKLYNNYYKIKLLWIPGHFNIIENERADQAAKTTISSTLSSSTNIILYRDMQALITNKYHLIWHQKWLSLSTKLNQIKHNTDNWTFPIKTPKQFEVIITKLRIGHSQISHNFLMAKEEPPTCALCGV</sequence>